<proteinExistence type="predicted"/>
<feature type="non-terminal residue" evidence="2">
    <location>
        <position position="39"/>
    </location>
</feature>
<dbReference type="AlphaFoldDB" id="W2L6B9"/>
<reference evidence="2" key="1">
    <citation type="submission" date="2013-11" db="EMBL/GenBank/DDBJ databases">
        <title>The Genome Sequence of Phytophthora parasitica CHvinca01.</title>
        <authorList>
            <consortium name="The Broad Institute Genomics Platform"/>
            <person name="Russ C."/>
            <person name="Tyler B."/>
            <person name="Panabieres F."/>
            <person name="Shan W."/>
            <person name="Tripathy S."/>
            <person name="Grunwald N."/>
            <person name="Machado M."/>
            <person name="Johnson C.S."/>
            <person name="Arredondo F."/>
            <person name="Hong C."/>
            <person name="Coffey M."/>
            <person name="Young S.K."/>
            <person name="Zeng Q."/>
            <person name="Gargeya S."/>
            <person name="Fitzgerald M."/>
            <person name="Abouelleil A."/>
            <person name="Alvarado L."/>
            <person name="Chapman S.B."/>
            <person name="Gainer-Dewar J."/>
            <person name="Goldberg J."/>
            <person name="Griggs A."/>
            <person name="Gujja S."/>
            <person name="Hansen M."/>
            <person name="Howarth C."/>
            <person name="Imamovic A."/>
            <person name="Ireland A."/>
            <person name="Larimer J."/>
            <person name="McCowan C."/>
            <person name="Murphy C."/>
            <person name="Pearson M."/>
            <person name="Poon T.W."/>
            <person name="Priest M."/>
            <person name="Roberts A."/>
            <person name="Saif S."/>
            <person name="Shea T."/>
            <person name="Sykes S."/>
            <person name="Wortman J."/>
            <person name="Nusbaum C."/>
            <person name="Birren B."/>
        </authorList>
    </citation>
    <scope>NUCLEOTIDE SEQUENCE [LARGE SCALE GENOMIC DNA]</scope>
    <source>
        <strain evidence="2">CHvinca01</strain>
    </source>
</reference>
<organism evidence="2">
    <name type="scientific">Phytophthora nicotianae</name>
    <name type="common">Potato buckeye rot agent</name>
    <name type="synonym">Phytophthora parasitica</name>
    <dbReference type="NCBI Taxonomy" id="4792"/>
    <lineage>
        <taxon>Eukaryota</taxon>
        <taxon>Sar</taxon>
        <taxon>Stramenopiles</taxon>
        <taxon>Oomycota</taxon>
        <taxon>Peronosporomycetes</taxon>
        <taxon>Peronosporales</taxon>
        <taxon>Peronosporaceae</taxon>
        <taxon>Phytophthora</taxon>
    </lineage>
</organism>
<dbReference type="EMBL" id="KI683587">
    <property type="protein sequence ID" value="ETL77527.1"/>
    <property type="molecule type" value="Genomic_DNA"/>
</dbReference>
<sequence length="39" mass="4438">MELPFGTADDEDDEIFGMLADADDELTLSLTLSFCRRRQ</sequence>
<dbReference type="EMBL" id="KI679729">
    <property type="protein sequence ID" value="ETL92966.1"/>
    <property type="molecule type" value="Genomic_DNA"/>
</dbReference>
<evidence type="ECO:0000313" key="2">
    <source>
        <dbReference type="EMBL" id="ETL92966.1"/>
    </source>
</evidence>
<evidence type="ECO:0000313" key="1">
    <source>
        <dbReference type="EMBL" id="ETL77527.1"/>
    </source>
</evidence>
<name>W2L6B9_PHYNI</name>
<gene>
    <name evidence="2" type="ORF">L917_08787</name>
    <name evidence="1" type="ORF">L917_21531</name>
</gene>
<protein>
    <submittedName>
        <fullName evidence="2">Uncharacterized protein</fullName>
    </submittedName>
</protein>
<dbReference type="Proteomes" id="UP000054423">
    <property type="component" value="Unassembled WGS sequence"/>
</dbReference>
<accession>W2L6B9</accession>